<dbReference type="AlphaFoldDB" id="K0SY00"/>
<keyword evidence="1" id="KW-0732">Signal</keyword>
<evidence type="ECO:0000313" key="3">
    <source>
        <dbReference type="Proteomes" id="UP000266841"/>
    </source>
</evidence>
<dbReference type="EMBL" id="AGNL01009469">
    <property type="protein sequence ID" value="EJK69849.1"/>
    <property type="molecule type" value="Genomic_DNA"/>
</dbReference>
<name>K0SY00_THAOC</name>
<protein>
    <submittedName>
        <fullName evidence="2">Uncharacterized protein</fullName>
    </submittedName>
</protein>
<evidence type="ECO:0000256" key="1">
    <source>
        <dbReference type="SAM" id="SignalP"/>
    </source>
</evidence>
<dbReference type="eggNOG" id="ENOG502S7H8">
    <property type="taxonomic scope" value="Eukaryota"/>
</dbReference>
<accession>K0SY00</accession>
<reference evidence="2 3" key="1">
    <citation type="journal article" date="2012" name="Genome Biol.">
        <title>Genome and low-iron response of an oceanic diatom adapted to chronic iron limitation.</title>
        <authorList>
            <person name="Lommer M."/>
            <person name="Specht M."/>
            <person name="Roy A.S."/>
            <person name="Kraemer L."/>
            <person name="Andreson R."/>
            <person name="Gutowska M.A."/>
            <person name="Wolf J."/>
            <person name="Bergner S.V."/>
            <person name="Schilhabel M.B."/>
            <person name="Klostermeier U.C."/>
            <person name="Beiko R.G."/>
            <person name="Rosenstiel P."/>
            <person name="Hippler M."/>
            <person name="Laroche J."/>
        </authorList>
    </citation>
    <scope>NUCLEOTIDE SEQUENCE [LARGE SCALE GENOMIC DNA]</scope>
    <source>
        <strain evidence="2 3">CCMP1005</strain>
    </source>
</reference>
<feature type="chain" id="PRO_5003837444" evidence="1">
    <location>
        <begin position="17"/>
        <end position="201"/>
    </location>
</feature>
<dbReference type="PROSITE" id="PS51257">
    <property type="entry name" value="PROKAR_LIPOPROTEIN"/>
    <property type="match status" value="1"/>
</dbReference>
<dbReference type="OrthoDB" id="192655at2759"/>
<dbReference type="OMA" id="DANADWQ"/>
<sequence>MKSSIAVLASAISAAAFSPASTSCRRTSSLSIGKDVDLSGNSWKRDYFPEGYDPREEIAFTEGMGGSQAGSDKDRGPALPGMENLGEDAVMMGGIEEASEIPSDMEFVMSSVPDGEIKMDVASSSSKGAELLLTVKPVCRQPRELQRESCRWKNGSKGGEPTELTVTCKPAGQSGELVGNLVINLPEDNSKICYKIIATAF</sequence>
<proteinExistence type="predicted"/>
<gene>
    <name evidence="2" type="ORF">THAOC_08854</name>
</gene>
<feature type="signal peptide" evidence="1">
    <location>
        <begin position="1"/>
        <end position="16"/>
    </location>
</feature>
<comment type="caution">
    <text evidence="2">The sequence shown here is derived from an EMBL/GenBank/DDBJ whole genome shotgun (WGS) entry which is preliminary data.</text>
</comment>
<organism evidence="2 3">
    <name type="scientific">Thalassiosira oceanica</name>
    <name type="common">Marine diatom</name>
    <dbReference type="NCBI Taxonomy" id="159749"/>
    <lineage>
        <taxon>Eukaryota</taxon>
        <taxon>Sar</taxon>
        <taxon>Stramenopiles</taxon>
        <taxon>Ochrophyta</taxon>
        <taxon>Bacillariophyta</taxon>
        <taxon>Coscinodiscophyceae</taxon>
        <taxon>Thalassiosirophycidae</taxon>
        <taxon>Thalassiosirales</taxon>
        <taxon>Thalassiosiraceae</taxon>
        <taxon>Thalassiosira</taxon>
    </lineage>
</organism>
<keyword evidence="3" id="KW-1185">Reference proteome</keyword>
<dbReference type="Proteomes" id="UP000266841">
    <property type="component" value="Unassembled WGS sequence"/>
</dbReference>
<evidence type="ECO:0000313" key="2">
    <source>
        <dbReference type="EMBL" id="EJK69849.1"/>
    </source>
</evidence>